<evidence type="ECO:0000313" key="2">
    <source>
        <dbReference type="Proteomes" id="UP000740329"/>
    </source>
</evidence>
<dbReference type="RefSeq" id="WP_209590848.1">
    <property type="nucleotide sequence ID" value="NZ_JAGGMV010000002.1"/>
</dbReference>
<dbReference type="InterPro" id="IPR023146">
    <property type="entry name" value="YfbU_alpha-helical_sf"/>
</dbReference>
<dbReference type="Proteomes" id="UP000740329">
    <property type="component" value="Unassembled WGS sequence"/>
</dbReference>
<dbReference type="Pfam" id="PF03887">
    <property type="entry name" value="YfbU"/>
    <property type="match status" value="1"/>
</dbReference>
<name>A0A8J7S0W4_METVO</name>
<dbReference type="InterPro" id="IPR005587">
    <property type="entry name" value="UPF0304_YfbU"/>
</dbReference>
<accession>A0A8J7S0W4</accession>
<dbReference type="Gene3D" id="1.10.3190.10">
    <property type="entry name" value="yfbu gene product, domain 2"/>
    <property type="match status" value="1"/>
</dbReference>
<reference evidence="1" key="1">
    <citation type="submission" date="2021-03" db="EMBL/GenBank/DDBJ databases">
        <title>Genomic Encyclopedia of Type Strains, Phase IV (KMG-V): Genome sequencing to study the core and pangenomes of soil and plant-associated prokaryotes.</title>
        <authorList>
            <person name="Whitman W."/>
        </authorList>
    </citation>
    <scope>NUCLEOTIDE SEQUENCE</scope>
    <source>
        <strain evidence="1">C4</strain>
    </source>
</reference>
<gene>
    <name evidence="1" type="ORF">J3E07_000762</name>
</gene>
<evidence type="ECO:0000313" key="1">
    <source>
        <dbReference type="EMBL" id="MBP2201350.1"/>
    </source>
</evidence>
<dbReference type="NCBIfam" id="NF003936">
    <property type="entry name" value="PRK05445.1"/>
    <property type="match status" value="1"/>
</dbReference>
<comment type="caution">
    <text evidence="1">The sequence shown here is derived from an EMBL/GenBank/DDBJ whole genome shotgun (WGS) entry which is preliminary data.</text>
</comment>
<sequence length="185" mass="22532">MHFLNKNQNDEITNLTKLERLMLINQYTILKKLDESNEKTYEKYITILREGYEFYYYEFGYFGEFKLEKCDLVISILEFYQNVIELYYLNHNNDDENIKKIKNEKNSKFKGFDGNWEADYLGFTRFLILEDGRYAQLKKYAKECDDFNSHGKMIPKYENMVEKWVSTYNKKYDLNADEIIDILKY</sequence>
<dbReference type="AlphaFoldDB" id="A0A8J7S0W4"/>
<dbReference type="Gene3D" id="1.10.287.680">
    <property type="entry name" value="Helix hairpin bin"/>
    <property type="match status" value="1"/>
</dbReference>
<dbReference type="SUPFAM" id="SSF116960">
    <property type="entry name" value="YfbU-like"/>
    <property type="match status" value="1"/>
</dbReference>
<organism evidence="1 2">
    <name type="scientific">Methanococcus voltae</name>
    <dbReference type="NCBI Taxonomy" id="2188"/>
    <lineage>
        <taxon>Archaea</taxon>
        <taxon>Methanobacteriati</taxon>
        <taxon>Methanobacteriota</taxon>
        <taxon>Methanomada group</taxon>
        <taxon>Methanococci</taxon>
        <taxon>Methanococcales</taxon>
        <taxon>Methanococcaceae</taxon>
        <taxon>Methanococcus</taxon>
    </lineage>
</organism>
<protein>
    <submittedName>
        <fullName evidence="1">Uncharacterized protein YfbU (UPF0304 family)</fullName>
    </submittedName>
</protein>
<dbReference type="EMBL" id="JAGGMV010000002">
    <property type="protein sequence ID" value="MBP2201350.1"/>
    <property type="molecule type" value="Genomic_DNA"/>
</dbReference>
<dbReference type="InterPro" id="IPR023145">
    <property type="entry name" value="YfbU_helix-hairpin_sf"/>
</dbReference>
<proteinExistence type="predicted"/>